<dbReference type="InterPro" id="IPR036736">
    <property type="entry name" value="ACP-like_sf"/>
</dbReference>
<dbReference type="GO" id="GO:0006631">
    <property type="term" value="P:fatty acid metabolic process"/>
    <property type="evidence" value="ECO:0007669"/>
    <property type="project" value="TreeGrafter"/>
</dbReference>
<dbReference type="InterPro" id="IPR009081">
    <property type="entry name" value="PP-bd_ACP"/>
</dbReference>
<dbReference type="Gene3D" id="3.40.50.12780">
    <property type="entry name" value="N-terminal domain of ligase-like"/>
    <property type="match status" value="1"/>
</dbReference>
<evidence type="ECO:0000259" key="3">
    <source>
        <dbReference type="PROSITE" id="PS50075"/>
    </source>
</evidence>
<dbReference type="InterPro" id="IPR045851">
    <property type="entry name" value="AMP-bd_C_sf"/>
</dbReference>
<dbReference type="GO" id="GO:0031177">
    <property type="term" value="F:phosphopantetheine binding"/>
    <property type="evidence" value="ECO:0007669"/>
    <property type="project" value="InterPro"/>
</dbReference>
<keyword evidence="2" id="KW-0597">Phosphoprotein</keyword>
<dbReference type="InterPro" id="IPR000873">
    <property type="entry name" value="AMP-dep_synth/lig_dom"/>
</dbReference>
<reference evidence="5" key="1">
    <citation type="submission" date="2012-09" db="EMBL/GenBank/DDBJ databases">
        <title>Genome sequencing and comparative transcriptomics of race 1 and race 4 of banana pathogen: Fusarium oxysporum f. sp. cubense.</title>
        <authorList>
            <person name="Fang X."/>
            <person name="Huang J."/>
        </authorList>
    </citation>
    <scope>NUCLEOTIDE SEQUENCE [LARGE SCALE GENOMIC DNA]</scope>
    <source>
        <strain evidence="5">race 1</strain>
    </source>
</reference>
<accession>N4TU25</accession>
<proteinExistence type="predicted"/>
<dbReference type="GO" id="GO:0031956">
    <property type="term" value="F:medium-chain fatty acid-CoA ligase activity"/>
    <property type="evidence" value="ECO:0007669"/>
    <property type="project" value="TreeGrafter"/>
</dbReference>
<dbReference type="HOGENOM" id="CLU_329010_0_0_1"/>
<dbReference type="SMART" id="SM00823">
    <property type="entry name" value="PKS_PP"/>
    <property type="match status" value="1"/>
</dbReference>
<dbReference type="PANTHER" id="PTHR43201">
    <property type="entry name" value="ACYL-COA SYNTHETASE"/>
    <property type="match status" value="1"/>
</dbReference>
<dbReference type="OMA" id="THRELQH"/>
<organism evidence="4 5">
    <name type="scientific">Fusarium oxysporum f. sp. cubense (strain race 1)</name>
    <name type="common">Panama disease fungus</name>
    <dbReference type="NCBI Taxonomy" id="1229664"/>
    <lineage>
        <taxon>Eukaryota</taxon>
        <taxon>Fungi</taxon>
        <taxon>Dikarya</taxon>
        <taxon>Ascomycota</taxon>
        <taxon>Pezizomycotina</taxon>
        <taxon>Sordariomycetes</taxon>
        <taxon>Hypocreomycetidae</taxon>
        <taxon>Hypocreales</taxon>
        <taxon>Nectriaceae</taxon>
        <taxon>Fusarium</taxon>
        <taxon>Fusarium oxysporum species complex</taxon>
    </lineage>
</organism>
<dbReference type="Gene3D" id="1.10.1200.10">
    <property type="entry name" value="ACP-like"/>
    <property type="match status" value="1"/>
</dbReference>
<dbReference type="EMBL" id="KB730415">
    <property type="protein sequence ID" value="ENH66359.1"/>
    <property type="molecule type" value="Genomic_DNA"/>
</dbReference>
<dbReference type="SUPFAM" id="SSF47336">
    <property type="entry name" value="ACP-like"/>
    <property type="match status" value="1"/>
</dbReference>
<keyword evidence="1" id="KW-0596">Phosphopantetheine</keyword>
<evidence type="ECO:0000313" key="5">
    <source>
        <dbReference type="Proteomes" id="UP000016928"/>
    </source>
</evidence>
<protein>
    <submittedName>
        <fullName evidence="4">Putative peroxisomal-coenzyme A synthetase</fullName>
    </submittedName>
</protein>
<sequence length="873" mass="95234">MTSDSVPALLRELCDIPPMAVKQSQQLQSLLALNPDKADLLASIPTTQETSISSLRTFCRLVQELPGSWPVFQLIKTYTRIYTHLPEDAKTSSSHELSPLIKQASTLVKSSYTSFTQFIDHQEKPALRAPTDDVITHRELQHFVNNFQLPVESLETKPVVSIALPNGALLAATCIAVTTYYTASPINPAAGPEQFRADILQARANFILTTKDEYTKLQLDASWVSENKIQVFVMGWTRDEGISLKTLDGEAVPTGNTERVPNTADDIGLILFTSGTSGTKKVVPLTVHSIIAGVAFVIESWGLTSEDICLNMMPLYHVQGGLVRNIFAPIFSGGSTVCCPSFDANLFWDVAETIQPTWYYASPSMHSIIIAEAAARPEALRKSRIRLACNAAGGLLPSLAYQLRDTLNCVVLPSYGMTECMPISTPPLDYRLDREGTSGISTGPELTILNWSEQSVTSSTVGRICVRGEPVFPGYLKSDGTYDKSPFNANGWFDTGDLGYMDDDGYIYITGRSKEVINRGGELISPFEVENAIMTACRSSDSPIYGRVSQALAFSASHEVLQEVVAIVLVTSPNVPRVDLRTLHSALKSSLQQAKWPVLITYMNDLPKNNNKVLRIKLGQRLRLLSVTDTPYMGRHWDAVCPPADTPLSEAIQCSPCSVDYTKLAAQMQSLVSDQVDIFCLPSHHDGSPEAVLAPKQAGTTVDTELASTIRNQLGSLIDNYMIPNEIHIMSQPFQRDASGNIDVEILQAELEQLQLASMNELSASTEGFVTKAFAEVLSIPPSDIPREADFFSLGGDSLRAGRLLSTLRAEFSISLPITAVFNGGTVVSIAAHIDKMLESKTEESDQPSAVVGCTETCSSTNPMDNLLRLPRP</sequence>
<dbReference type="PROSITE" id="PS50075">
    <property type="entry name" value="CARRIER"/>
    <property type="match status" value="1"/>
</dbReference>
<dbReference type="Pfam" id="PF00550">
    <property type="entry name" value="PP-binding"/>
    <property type="match status" value="1"/>
</dbReference>
<dbReference type="AlphaFoldDB" id="N4TU25"/>
<dbReference type="Proteomes" id="UP000016928">
    <property type="component" value="Unassembled WGS sequence"/>
</dbReference>
<dbReference type="STRING" id="1229664.N4TU25"/>
<dbReference type="PANTHER" id="PTHR43201:SF10">
    <property type="entry name" value="CARRIER DOMAIN-CONTAINING PROTEIN"/>
    <property type="match status" value="1"/>
</dbReference>
<evidence type="ECO:0000256" key="2">
    <source>
        <dbReference type="ARBA" id="ARBA00022553"/>
    </source>
</evidence>
<name>N4TU25_FUSC1</name>
<dbReference type="VEuPathDB" id="FungiDB:FOC1_g10001644"/>
<dbReference type="SUPFAM" id="SSF56801">
    <property type="entry name" value="Acetyl-CoA synthetase-like"/>
    <property type="match status" value="1"/>
</dbReference>
<evidence type="ECO:0000313" key="4">
    <source>
        <dbReference type="EMBL" id="ENH66359.1"/>
    </source>
</evidence>
<evidence type="ECO:0000256" key="1">
    <source>
        <dbReference type="ARBA" id="ARBA00022450"/>
    </source>
</evidence>
<dbReference type="Pfam" id="PF00501">
    <property type="entry name" value="AMP-binding"/>
    <property type="match status" value="1"/>
</dbReference>
<reference evidence="5" key="2">
    <citation type="journal article" date="2014" name="PLoS ONE">
        <title>Genome and Transcriptome Analysis of the Fungal Pathogen Fusarium oxysporum f. sp. cubense Causing Banana Vascular Wilt Disease.</title>
        <authorList>
            <person name="Guo L."/>
            <person name="Han L."/>
            <person name="Yang L."/>
            <person name="Zeng H."/>
            <person name="Fan D."/>
            <person name="Zhu Y."/>
            <person name="Feng Y."/>
            <person name="Wang G."/>
            <person name="Peng C."/>
            <person name="Jiang X."/>
            <person name="Zhou D."/>
            <person name="Ni P."/>
            <person name="Liang C."/>
            <person name="Liu L."/>
            <person name="Wang J."/>
            <person name="Mao C."/>
            <person name="Fang X."/>
            <person name="Peng M."/>
            <person name="Huang J."/>
        </authorList>
    </citation>
    <scope>NUCLEOTIDE SEQUENCE [LARGE SCALE GENOMIC DNA]</scope>
    <source>
        <strain evidence="5">race 1</strain>
    </source>
</reference>
<feature type="domain" description="Carrier" evidence="3">
    <location>
        <begin position="761"/>
        <end position="838"/>
    </location>
</feature>
<dbReference type="InterPro" id="IPR020806">
    <property type="entry name" value="PKS_PP-bd"/>
</dbReference>
<dbReference type="Gene3D" id="3.30.300.30">
    <property type="match status" value="1"/>
</dbReference>
<gene>
    <name evidence="4" type="ORF">FOC1_g10001644</name>
</gene>
<dbReference type="InterPro" id="IPR042099">
    <property type="entry name" value="ANL_N_sf"/>
</dbReference>